<dbReference type="SUPFAM" id="SSF53067">
    <property type="entry name" value="Actin-like ATPase domain"/>
    <property type="match status" value="2"/>
</dbReference>
<protein>
    <submittedName>
        <fullName evidence="3">Exopolyphosphatase</fullName>
    </submittedName>
</protein>
<reference evidence="3 4" key="1">
    <citation type="journal article" date="2015" name="Genome Announc.">
        <title>Expanding the biotechnology potential of lactobacilli through comparative genomics of 213 strains and associated genera.</title>
        <authorList>
            <person name="Sun Z."/>
            <person name="Harris H.M."/>
            <person name="McCann A."/>
            <person name="Guo C."/>
            <person name="Argimon S."/>
            <person name="Zhang W."/>
            <person name="Yang X."/>
            <person name="Jeffery I.B."/>
            <person name="Cooney J.C."/>
            <person name="Kagawa T.F."/>
            <person name="Liu W."/>
            <person name="Song Y."/>
            <person name="Salvetti E."/>
            <person name="Wrobel A."/>
            <person name="Rasinkangas P."/>
            <person name="Parkhill J."/>
            <person name="Rea M.C."/>
            <person name="O'Sullivan O."/>
            <person name="Ritari J."/>
            <person name="Douillard F.P."/>
            <person name="Paul Ross R."/>
            <person name="Yang R."/>
            <person name="Briner A.E."/>
            <person name="Felis G.E."/>
            <person name="de Vos W.M."/>
            <person name="Barrangou R."/>
            <person name="Klaenhammer T.R."/>
            <person name="Caufield P.W."/>
            <person name="Cui Y."/>
            <person name="Zhang H."/>
            <person name="O'Toole P.W."/>
        </authorList>
    </citation>
    <scope>NUCLEOTIDE SEQUENCE [LARGE SCALE GENOMIC DNA]</scope>
    <source>
        <strain evidence="3 4">DSM 21051</strain>
    </source>
</reference>
<dbReference type="STRING" id="1423725.FC19_GL000976"/>
<name>A0A0R2CWV7_9LACO</name>
<keyword evidence="4" id="KW-1185">Reference proteome</keyword>
<dbReference type="PANTHER" id="PTHR30005:SF0">
    <property type="entry name" value="RETROGRADE REGULATION PROTEIN 2"/>
    <property type="match status" value="1"/>
</dbReference>
<dbReference type="PANTHER" id="PTHR30005">
    <property type="entry name" value="EXOPOLYPHOSPHATASE"/>
    <property type="match status" value="1"/>
</dbReference>
<dbReference type="InterPro" id="IPR050273">
    <property type="entry name" value="GppA/Ppx_hydrolase"/>
</dbReference>
<evidence type="ECO:0000313" key="4">
    <source>
        <dbReference type="Proteomes" id="UP000051015"/>
    </source>
</evidence>
<dbReference type="InterPro" id="IPR003695">
    <property type="entry name" value="Ppx_GppA_N"/>
</dbReference>
<dbReference type="Gene3D" id="3.30.420.40">
    <property type="match status" value="1"/>
</dbReference>
<dbReference type="Proteomes" id="UP000051015">
    <property type="component" value="Unassembled WGS sequence"/>
</dbReference>
<dbReference type="InterPro" id="IPR043129">
    <property type="entry name" value="ATPase_NBD"/>
</dbReference>
<feature type="domain" description="Ppx/GppA phosphatase N-terminal" evidence="2">
    <location>
        <begin position="25"/>
        <end position="310"/>
    </location>
</feature>
<dbReference type="PATRIC" id="fig|1423725.3.peg.1006"/>
<comment type="caution">
    <text evidence="3">The sequence shown here is derived from an EMBL/GenBank/DDBJ whole genome shotgun (WGS) entry which is preliminary data.</text>
</comment>
<dbReference type="Pfam" id="PF02541">
    <property type="entry name" value="Ppx-GppA"/>
    <property type="match status" value="1"/>
</dbReference>
<organism evidence="3 4">
    <name type="scientific">Liquorilactobacillus aquaticus DSM 21051</name>
    <dbReference type="NCBI Taxonomy" id="1423725"/>
    <lineage>
        <taxon>Bacteria</taxon>
        <taxon>Bacillati</taxon>
        <taxon>Bacillota</taxon>
        <taxon>Bacilli</taxon>
        <taxon>Lactobacillales</taxon>
        <taxon>Lactobacillaceae</taxon>
        <taxon>Liquorilactobacillus</taxon>
    </lineage>
</organism>
<sequence length="316" mass="35471">MEGSTLENLVILDFGSNSARLAINRISTGGEFKEIKRIKETTRLAEGMGQQNGTKKMLEPKAVERTLNAVKYFIKVYQNYPHSKVCAIATAAVREAENSAFFLQSVKKMTGVDVKILSGQDEAYYDYLGVINSLPLKDCIIVDMGGGSCEIILVKDRKAQHLECIPYGAISLTERFGAEKVMSAKQLFKFETFVQEQYQKLGWLNEAHGVPIVLLGGCNRTVARIQKRRLHQGNLEQIHGFKITRKDFTDVYADLLGKNRYERKAVNGMEQNRADIILGGMTPIVMLLQILQSSNVFFSESGAREGFMHTFLNEQN</sequence>
<dbReference type="AlphaFoldDB" id="A0A0R2CWV7"/>
<gene>
    <name evidence="3" type="ORF">FC19_GL000976</name>
</gene>
<comment type="similarity">
    <text evidence="1">Belongs to the GppA/Ppx family.</text>
</comment>
<accession>A0A0R2CWV7</accession>
<dbReference type="EMBL" id="AYZD01000016">
    <property type="protein sequence ID" value="KRM96167.1"/>
    <property type="molecule type" value="Genomic_DNA"/>
</dbReference>
<evidence type="ECO:0000256" key="1">
    <source>
        <dbReference type="ARBA" id="ARBA00007125"/>
    </source>
</evidence>
<dbReference type="CDD" id="cd24052">
    <property type="entry name" value="ASKHA_NBD_HpPPX-GppA-like"/>
    <property type="match status" value="1"/>
</dbReference>
<evidence type="ECO:0000313" key="3">
    <source>
        <dbReference type="EMBL" id="KRM96167.1"/>
    </source>
</evidence>
<proteinExistence type="inferred from homology"/>
<evidence type="ECO:0000259" key="2">
    <source>
        <dbReference type="Pfam" id="PF02541"/>
    </source>
</evidence>
<dbReference type="Gene3D" id="3.30.420.150">
    <property type="entry name" value="Exopolyphosphatase. Domain 2"/>
    <property type="match status" value="1"/>
</dbReference>